<gene>
    <name evidence="2" type="ORF">B0T14DRAFT_499645</name>
</gene>
<feature type="compositionally biased region" description="Polar residues" evidence="1">
    <location>
        <begin position="159"/>
        <end position="169"/>
    </location>
</feature>
<evidence type="ECO:0000313" key="2">
    <source>
        <dbReference type="EMBL" id="KAK0614358.1"/>
    </source>
</evidence>
<reference evidence="2" key="1">
    <citation type="submission" date="2023-06" db="EMBL/GenBank/DDBJ databases">
        <title>Genome-scale phylogeny and comparative genomics of the fungal order Sordariales.</title>
        <authorList>
            <consortium name="Lawrence Berkeley National Laboratory"/>
            <person name="Hensen N."/>
            <person name="Bonometti L."/>
            <person name="Westerberg I."/>
            <person name="Brannstrom I.O."/>
            <person name="Guillou S."/>
            <person name="Cros-Aarteil S."/>
            <person name="Calhoun S."/>
            <person name="Haridas S."/>
            <person name="Kuo A."/>
            <person name="Mondo S."/>
            <person name="Pangilinan J."/>
            <person name="Riley R."/>
            <person name="Labutti K."/>
            <person name="Andreopoulos B."/>
            <person name="Lipzen A."/>
            <person name="Chen C."/>
            <person name="Yanf M."/>
            <person name="Daum C."/>
            <person name="Ng V."/>
            <person name="Clum A."/>
            <person name="Steindorff A."/>
            <person name="Ohm R."/>
            <person name="Martin F."/>
            <person name="Silar P."/>
            <person name="Natvig D."/>
            <person name="Lalanne C."/>
            <person name="Gautier V."/>
            <person name="Ament-Velasquez S.L."/>
            <person name="Kruys A."/>
            <person name="Hutchinson M.I."/>
            <person name="Powell A.J."/>
            <person name="Barry K."/>
            <person name="Miller A.N."/>
            <person name="Grigoriev I.V."/>
            <person name="Debuchy R."/>
            <person name="Gladieux P."/>
            <person name="Thoren M.H."/>
            <person name="Johannesson H."/>
        </authorList>
    </citation>
    <scope>NUCLEOTIDE SEQUENCE</scope>
    <source>
        <strain evidence="2">CBS 606.72</strain>
    </source>
</reference>
<protein>
    <submittedName>
        <fullName evidence="2">Uncharacterized protein</fullName>
    </submittedName>
</protein>
<dbReference type="EMBL" id="JAULSU010000006">
    <property type="protein sequence ID" value="KAK0614358.1"/>
    <property type="molecule type" value="Genomic_DNA"/>
</dbReference>
<keyword evidence="3" id="KW-1185">Reference proteome</keyword>
<dbReference type="Proteomes" id="UP001175000">
    <property type="component" value="Unassembled WGS sequence"/>
</dbReference>
<name>A0AA39WFB9_9PEZI</name>
<proteinExistence type="predicted"/>
<sequence>MRLVGAVSSSFSISSTSFFTASIDRNRPDGIPEGGVRIAEDLKNFFGDAIPTNHQLLRSTLELVREIYPNHPVVIPYDPTPENLALWKTIYDSPAPMDTLVNNHWTSLMRPLGATHPSPAPSGQPKFPRRHHRPTDLPLPPNTPAHPPPPPNHLHRRSSSQASLPNLHSQPPLVSHPPFQHRSLSLPPTLAASA</sequence>
<comment type="caution">
    <text evidence="2">The sequence shown here is derived from an EMBL/GenBank/DDBJ whole genome shotgun (WGS) entry which is preliminary data.</text>
</comment>
<feature type="compositionally biased region" description="Pro residues" evidence="1">
    <location>
        <begin position="137"/>
        <end position="152"/>
    </location>
</feature>
<evidence type="ECO:0000313" key="3">
    <source>
        <dbReference type="Proteomes" id="UP001175000"/>
    </source>
</evidence>
<feature type="region of interest" description="Disordered" evidence="1">
    <location>
        <begin position="111"/>
        <end position="194"/>
    </location>
</feature>
<evidence type="ECO:0000256" key="1">
    <source>
        <dbReference type="SAM" id="MobiDB-lite"/>
    </source>
</evidence>
<organism evidence="2 3">
    <name type="scientific">Immersiella caudata</name>
    <dbReference type="NCBI Taxonomy" id="314043"/>
    <lineage>
        <taxon>Eukaryota</taxon>
        <taxon>Fungi</taxon>
        <taxon>Dikarya</taxon>
        <taxon>Ascomycota</taxon>
        <taxon>Pezizomycotina</taxon>
        <taxon>Sordariomycetes</taxon>
        <taxon>Sordariomycetidae</taxon>
        <taxon>Sordariales</taxon>
        <taxon>Lasiosphaeriaceae</taxon>
        <taxon>Immersiella</taxon>
    </lineage>
</organism>
<accession>A0AA39WFB9</accession>
<dbReference type="AlphaFoldDB" id="A0AA39WFB9"/>